<evidence type="ECO:0000313" key="3">
    <source>
        <dbReference type="Proteomes" id="UP000267096"/>
    </source>
</evidence>
<keyword evidence="3" id="KW-1185">Reference proteome</keyword>
<evidence type="ECO:0000313" key="4">
    <source>
        <dbReference type="WBParaSite" id="ASIM_0000601401-mRNA-1"/>
    </source>
</evidence>
<reference evidence="4" key="1">
    <citation type="submission" date="2017-02" db="UniProtKB">
        <authorList>
            <consortium name="WormBaseParasite"/>
        </authorList>
    </citation>
    <scope>IDENTIFICATION</scope>
</reference>
<dbReference type="AlphaFoldDB" id="A0A0M3JEG8"/>
<feature type="region of interest" description="Disordered" evidence="1">
    <location>
        <begin position="1"/>
        <end position="37"/>
    </location>
</feature>
<dbReference type="EMBL" id="UYRR01011750">
    <property type="protein sequence ID" value="VDK26087.1"/>
    <property type="molecule type" value="Genomic_DNA"/>
</dbReference>
<protein>
    <submittedName>
        <fullName evidence="4">Trinucleotide repeat-containing gene 6C protein</fullName>
    </submittedName>
</protein>
<evidence type="ECO:0000313" key="2">
    <source>
        <dbReference type="EMBL" id="VDK26087.1"/>
    </source>
</evidence>
<proteinExistence type="predicted"/>
<feature type="region of interest" description="Disordered" evidence="1">
    <location>
        <begin position="49"/>
        <end position="148"/>
    </location>
</feature>
<dbReference type="WBParaSite" id="ASIM_0000601401-mRNA-1">
    <property type="protein sequence ID" value="ASIM_0000601401-mRNA-1"/>
    <property type="gene ID" value="ASIM_0000601401"/>
</dbReference>
<gene>
    <name evidence="2" type="ORF">ASIM_LOCUS5799</name>
</gene>
<dbReference type="Proteomes" id="UP000267096">
    <property type="component" value="Unassembled WGS sequence"/>
</dbReference>
<accession>A0A0M3JEG8</accession>
<feature type="compositionally biased region" description="Gly residues" evidence="1">
    <location>
        <begin position="22"/>
        <end position="32"/>
    </location>
</feature>
<feature type="compositionally biased region" description="Basic and acidic residues" evidence="1">
    <location>
        <begin position="1"/>
        <end position="10"/>
    </location>
</feature>
<feature type="compositionally biased region" description="Low complexity" evidence="1">
    <location>
        <begin position="53"/>
        <end position="67"/>
    </location>
</feature>
<sequence length="148" mass="14899">MREERSETQKHSPTVAAAGVHHQGGGASGVGGNLSSVWGSSAAQKLNWTQPTQMSAIEQSAMSSSSAKGGVAWGGAGLRSDHAPTGRSAILNPMWDGPSLESANKTSPAINKKSSSSSKSTTSVGASGGNKGAGRQQAGNNNANDEHE</sequence>
<feature type="compositionally biased region" description="Low complexity" evidence="1">
    <location>
        <begin position="133"/>
        <end position="148"/>
    </location>
</feature>
<feature type="compositionally biased region" description="Low complexity" evidence="1">
    <location>
        <begin position="112"/>
        <end position="123"/>
    </location>
</feature>
<name>A0A0M3JEG8_ANISI</name>
<evidence type="ECO:0000256" key="1">
    <source>
        <dbReference type="SAM" id="MobiDB-lite"/>
    </source>
</evidence>
<organism evidence="4">
    <name type="scientific">Anisakis simplex</name>
    <name type="common">Herring worm</name>
    <dbReference type="NCBI Taxonomy" id="6269"/>
    <lineage>
        <taxon>Eukaryota</taxon>
        <taxon>Metazoa</taxon>
        <taxon>Ecdysozoa</taxon>
        <taxon>Nematoda</taxon>
        <taxon>Chromadorea</taxon>
        <taxon>Rhabditida</taxon>
        <taxon>Spirurina</taxon>
        <taxon>Ascaridomorpha</taxon>
        <taxon>Ascaridoidea</taxon>
        <taxon>Anisakidae</taxon>
        <taxon>Anisakis</taxon>
        <taxon>Anisakis simplex complex</taxon>
    </lineage>
</organism>
<reference evidence="2 3" key="2">
    <citation type="submission" date="2018-11" db="EMBL/GenBank/DDBJ databases">
        <authorList>
            <consortium name="Pathogen Informatics"/>
        </authorList>
    </citation>
    <scope>NUCLEOTIDE SEQUENCE [LARGE SCALE GENOMIC DNA]</scope>
</reference>